<dbReference type="Proteomes" id="UP000693981">
    <property type="component" value="Unassembled WGS sequence"/>
</dbReference>
<dbReference type="OrthoDB" id="165738at2759"/>
<feature type="region of interest" description="Disordered" evidence="1">
    <location>
        <begin position="483"/>
        <end position="510"/>
    </location>
</feature>
<gene>
    <name evidence="2" type="ORF">PHYBOEH_008448</name>
</gene>
<feature type="region of interest" description="Disordered" evidence="1">
    <location>
        <begin position="84"/>
        <end position="131"/>
    </location>
</feature>
<dbReference type="PANTHER" id="PTHR35796">
    <property type="entry name" value="HYPOTHETICAL CYTOSOLIC PROTEIN"/>
    <property type="match status" value="1"/>
</dbReference>
<proteinExistence type="predicted"/>
<protein>
    <recommendedName>
        <fullName evidence="4">M96 mating-specific protein family</fullName>
    </recommendedName>
</protein>
<feature type="compositionally biased region" description="Basic residues" evidence="1">
    <location>
        <begin position="119"/>
        <end position="130"/>
    </location>
</feature>
<feature type="compositionally biased region" description="Polar residues" evidence="1">
    <location>
        <begin position="500"/>
        <end position="510"/>
    </location>
</feature>
<comment type="caution">
    <text evidence="2">The sequence shown here is derived from an EMBL/GenBank/DDBJ whole genome shotgun (WGS) entry which is preliminary data.</text>
</comment>
<evidence type="ECO:0000313" key="3">
    <source>
        <dbReference type="Proteomes" id="UP000693981"/>
    </source>
</evidence>
<accession>A0A8T1VZH9</accession>
<dbReference type="AlphaFoldDB" id="A0A8T1VZH9"/>
<dbReference type="PANTHER" id="PTHR35796:SF3">
    <property type="entry name" value="BHLH DOMAIN-CONTAINING PROTEIN"/>
    <property type="match status" value="1"/>
</dbReference>
<organism evidence="2 3">
    <name type="scientific">Phytophthora boehmeriae</name>
    <dbReference type="NCBI Taxonomy" id="109152"/>
    <lineage>
        <taxon>Eukaryota</taxon>
        <taxon>Sar</taxon>
        <taxon>Stramenopiles</taxon>
        <taxon>Oomycota</taxon>
        <taxon>Peronosporomycetes</taxon>
        <taxon>Peronosporales</taxon>
        <taxon>Peronosporaceae</taxon>
        <taxon>Phytophthora</taxon>
    </lineage>
</organism>
<evidence type="ECO:0000313" key="2">
    <source>
        <dbReference type="EMBL" id="KAG7386922.1"/>
    </source>
</evidence>
<dbReference type="EMBL" id="JAGDFL010000496">
    <property type="protein sequence ID" value="KAG7386922.1"/>
    <property type="molecule type" value="Genomic_DNA"/>
</dbReference>
<evidence type="ECO:0008006" key="4">
    <source>
        <dbReference type="Google" id="ProtNLM"/>
    </source>
</evidence>
<reference evidence="2" key="1">
    <citation type="submission" date="2021-02" db="EMBL/GenBank/DDBJ databases">
        <authorList>
            <person name="Palmer J.M."/>
        </authorList>
    </citation>
    <scope>NUCLEOTIDE SEQUENCE</scope>
    <source>
        <strain evidence="2">SCRP23</strain>
    </source>
</reference>
<name>A0A8T1VZH9_9STRA</name>
<feature type="compositionally biased region" description="Basic and acidic residues" evidence="1">
    <location>
        <begin position="98"/>
        <end position="113"/>
    </location>
</feature>
<evidence type="ECO:0000256" key="1">
    <source>
        <dbReference type="SAM" id="MobiDB-lite"/>
    </source>
</evidence>
<keyword evidence="3" id="KW-1185">Reference proteome</keyword>
<sequence>MQRQQCAAPTSSCSVQELDDDLLAALDDVLAFDDSSQSVADAFAAAGEGAASRGDADFDGIGDTLGDDLDAMLSIEIPSLAVKEELPTAPQSAPVSAPDRKETPTAKSGKDVRAAPYKKPAKPRRRKRPKHELDYLRAKVADMEKELAALNKKPGVGSPSSVSTAIVYDGASGPAAEAEGGMYLQWKKIAERQKEEVNRSVVENLKLRATLEGQVKVARALEAAIDQQQREAAQSFSWQSGSAGSGQRPTTMSDELIYAILNDSLEAQYTEVDSVMEITGLAGVNHDLRNCPKVHHDSNGISFRHEIARVLPFSMRAVHRAMWSILRYGTAKDMMLGPFQTHVVDKNHMNVTMVEKLQLGESRSASIVRRFAMRRIFQQDRVVVVWTALVEIDGSVFVRLREKGYATTSKFSFGKESDGSSGGVAGSITRMAILMTPELAPFASEQQAKEHIGEMTELVIATHQLSLGLMYQIVDTLLLRETMGGTTPGGEEEEEEAVPSIQSPAVLTAD</sequence>